<sequence length="200" mass="21926">MQEVESGEDAFHLDIFVDMDPVTICALAECGEFEGGQFLALMKRCSDNVIQRVFETIDKATLEAFLMRSDDFQPLLDLAVAALGADSLQSHVKRWLTKASQARAKKEIVRAVPYPLRHDKPDYRRKSETGGPATLFVNSDKSDLVSGLNPDLASLEEVFGLSTRASPPHLIASRWPPRLCCVIGQGIILCLAVHSSSPTA</sequence>
<keyword evidence="2" id="KW-1185">Reference proteome</keyword>
<name>A0A0C3QIU9_9AGAM</name>
<evidence type="ECO:0000313" key="1">
    <source>
        <dbReference type="EMBL" id="KIO32070.1"/>
    </source>
</evidence>
<gene>
    <name evidence="1" type="ORF">M407DRAFT_18886</name>
</gene>
<dbReference type="HOGENOM" id="CLU_1367126_0_0_1"/>
<reference evidence="1 2" key="1">
    <citation type="submission" date="2014-04" db="EMBL/GenBank/DDBJ databases">
        <authorList>
            <consortium name="DOE Joint Genome Institute"/>
            <person name="Kuo A."/>
            <person name="Girlanda M."/>
            <person name="Perotto S."/>
            <person name="Kohler A."/>
            <person name="Nagy L.G."/>
            <person name="Floudas D."/>
            <person name="Copeland A."/>
            <person name="Barry K.W."/>
            <person name="Cichocki N."/>
            <person name="Veneault-Fourrey C."/>
            <person name="LaButti K."/>
            <person name="Lindquist E.A."/>
            <person name="Lipzen A."/>
            <person name="Lundell T."/>
            <person name="Morin E."/>
            <person name="Murat C."/>
            <person name="Sun H."/>
            <person name="Tunlid A."/>
            <person name="Henrissat B."/>
            <person name="Grigoriev I.V."/>
            <person name="Hibbett D.S."/>
            <person name="Martin F."/>
            <person name="Nordberg H.P."/>
            <person name="Cantor M.N."/>
            <person name="Hua S.X."/>
        </authorList>
    </citation>
    <scope>NUCLEOTIDE SEQUENCE [LARGE SCALE GENOMIC DNA]</scope>
    <source>
        <strain evidence="1 2">MUT 4182</strain>
    </source>
</reference>
<evidence type="ECO:0000313" key="2">
    <source>
        <dbReference type="Proteomes" id="UP000054248"/>
    </source>
</evidence>
<dbReference type="Proteomes" id="UP000054248">
    <property type="component" value="Unassembled WGS sequence"/>
</dbReference>
<proteinExistence type="predicted"/>
<organism evidence="1 2">
    <name type="scientific">Tulasnella calospora MUT 4182</name>
    <dbReference type="NCBI Taxonomy" id="1051891"/>
    <lineage>
        <taxon>Eukaryota</taxon>
        <taxon>Fungi</taxon>
        <taxon>Dikarya</taxon>
        <taxon>Basidiomycota</taxon>
        <taxon>Agaricomycotina</taxon>
        <taxon>Agaricomycetes</taxon>
        <taxon>Cantharellales</taxon>
        <taxon>Tulasnellaceae</taxon>
        <taxon>Tulasnella</taxon>
    </lineage>
</organism>
<dbReference type="EMBL" id="KN822957">
    <property type="protein sequence ID" value="KIO32070.1"/>
    <property type="molecule type" value="Genomic_DNA"/>
</dbReference>
<dbReference type="AlphaFoldDB" id="A0A0C3QIU9"/>
<accession>A0A0C3QIU9</accession>
<protein>
    <submittedName>
        <fullName evidence="1">Uncharacterized protein</fullName>
    </submittedName>
</protein>
<reference evidence="2" key="2">
    <citation type="submission" date="2015-01" db="EMBL/GenBank/DDBJ databases">
        <title>Evolutionary Origins and Diversification of the Mycorrhizal Mutualists.</title>
        <authorList>
            <consortium name="DOE Joint Genome Institute"/>
            <consortium name="Mycorrhizal Genomics Consortium"/>
            <person name="Kohler A."/>
            <person name="Kuo A."/>
            <person name="Nagy L.G."/>
            <person name="Floudas D."/>
            <person name="Copeland A."/>
            <person name="Barry K.W."/>
            <person name="Cichocki N."/>
            <person name="Veneault-Fourrey C."/>
            <person name="LaButti K."/>
            <person name="Lindquist E.A."/>
            <person name="Lipzen A."/>
            <person name="Lundell T."/>
            <person name="Morin E."/>
            <person name="Murat C."/>
            <person name="Riley R."/>
            <person name="Ohm R."/>
            <person name="Sun H."/>
            <person name="Tunlid A."/>
            <person name="Henrissat B."/>
            <person name="Grigoriev I.V."/>
            <person name="Hibbett D.S."/>
            <person name="Martin F."/>
        </authorList>
    </citation>
    <scope>NUCLEOTIDE SEQUENCE [LARGE SCALE GENOMIC DNA]</scope>
    <source>
        <strain evidence="2">MUT 4182</strain>
    </source>
</reference>
<dbReference type="OrthoDB" id="3321225at2759"/>